<dbReference type="RefSeq" id="WP_227020287.1">
    <property type="nucleotide sequence ID" value="NZ_JAGSND010000022.1"/>
</dbReference>
<name>A0A8J8B2T4_9FIRM</name>
<evidence type="ECO:0000313" key="3">
    <source>
        <dbReference type="Proteomes" id="UP000675664"/>
    </source>
</evidence>
<dbReference type="InterPro" id="IPR036928">
    <property type="entry name" value="AS_sf"/>
</dbReference>
<proteinExistence type="predicted"/>
<protein>
    <recommendedName>
        <fullName evidence="1">Amidase domain-containing protein</fullName>
    </recommendedName>
</protein>
<dbReference type="AlphaFoldDB" id="A0A8J8B2T4"/>
<organism evidence="2 3">
    <name type="scientific">Sinanaerobacter chloroacetimidivorans</name>
    <dbReference type="NCBI Taxonomy" id="2818044"/>
    <lineage>
        <taxon>Bacteria</taxon>
        <taxon>Bacillati</taxon>
        <taxon>Bacillota</taxon>
        <taxon>Clostridia</taxon>
        <taxon>Peptostreptococcales</taxon>
        <taxon>Anaerovoracaceae</taxon>
        <taxon>Sinanaerobacter</taxon>
    </lineage>
</organism>
<dbReference type="EMBL" id="JAGSND010000022">
    <property type="protein sequence ID" value="MBR0600173.1"/>
    <property type="molecule type" value="Genomic_DNA"/>
</dbReference>
<dbReference type="PANTHER" id="PTHR42678:SF34">
    <property type="entry name" value="OS04G0183300 PROTEIN"/>
    <property type="match status" value="1"/>
</dbReference>
<dbReference type="Proteomes" id="UP000675664">
    <property type="component" value="Unassembled WGS sequence"/>
</dbReference>
<dbReference type="InterPro" id="IPR023631">
    <property type="entry name" value="Amidase_dom"/>
</dbReference>
<evidence type="ECO:0000313" key="2">
    <source>
        <dbReference type="EMBL" id="MBR0600173.1"/>
    </source>
</evidence>
<keyword evidence="3" id="KW-1185">Reference proteome</keyword>
<comment type="caution">
    <text evidence="2">The sequence shown here is derived from an EMBL/GenBank/DDBJ whole genome shotgun (WGS) entry which is preliminary data.</text>
</comment>
<feature type="domain" description="Amidase" evidence="1">
    <location>
        <begin position="23"/>
        <end position="388"/>
    </location>
</feature>
<reference evidence="2" key="2">
    <citation type="submission" date="2021-04" db="EMBL/GenBank/DDBJ databases">
        <authorList>
            <person name="Liu J."/>
        </authorList>
    </citation>
    <scope>NUCLEOTIDE SEQUENCE</scope>
    <source>
        <strain evidence="2">BAD-6</strain>
    </source>
</reference>
<dbReference type="Gene3D" id="3.90.1300.10">
    <property type="entry name" value="Amidase signature (AS) domain"/>
    <property type="match status" value="1"/>
</dbReference>
<reference evidence="2" key="1">
    <citation type="submission" date="2021-04" db="EMBL/GenBank/DDBJ databases">
        <title>Sinoanaerobacter chloroacetimidivorans sp. nov., an obligate anaerobic bacterium isolated from anaerobic sludge.</title>
        <authorList>
            <person name="Bao Y."/>
        </authorList>
    </citation>
    <scope>NUCLEOTIDE SEQUENCE</scope>
    <source>
        <strain evidence="2">BAD-6</strain>
    </source>
</reference>
<dbReference type="Pfam" id="PF01425">
    <property type="entry name" value="Amidase"/>
    <property type="match status" value="1"/>
</dbReference>
<accession>A0A8J8B2T4</accession>
<sequence length="449" mass="49735">MIEEMTISRLHEMICNQKISIKELVGEYLKRIYLYDQGEDKLNSILEINPEVLSIAAELDGKKPENRSKLYGIPILLKDNIGTADHMHTSAGSLALADSIAPSDADIVKILRQKGAVILGKTNMTEFANHMARGMKAGYSARGGDVRSPYNKTGDPSGSSTGSAVAVTANLCAASLGTDTSGSITEPAFHNGIVGFRPSIEALSLQGVIPVSFTLDTAGPMTRSVIDSAILFSEIQNTSLDIKDVNLKETVIGIHQSSMENLSPEMEIKAGEIIRHLEKSGATIKYVSLPKVQADDIKTIQLHEFKYSLNRYLSNLPETYPIHSLKDIIEYNLLHSDQALKYGQSILLDAEENTSGELREENYLQMLLDRQKKRMEMEKQLSNLDVCILFQNDFISQYTGFPIITIPYGLFRDGMPYGFYLTASKDNQLLRMAGRIEEMIGYRAVPRLS</sequence>
<gene>
    <name evidence="2" type="ORF">KCX82_20010</name>
</gene>
<dbReference type="PANTHER" id="PTHR42678">
    <property type="entry name" value="AMIDASE"/>
    <property type="match status" value="1"/>
</dbReference>
<evidence type="ECO:0000259" key="1">
    <source>
        <dbReference type="Pfam" id="PF01425"/>
    </source>
</evidence>
<dbReference type="SUPFAM" id="SSF75304">
    <property type="entry name" value="Amidase signature (AS) enzymes"/>
    <property type="match status" value="1"/>
</dbReference>